<accession>A0AAW5R1F5</accession>
<keyword evidence="1" id="KW-0472">Membrane</keyword>
<dbReference type="RefSeq" id="WP_261617703.1">
    <property type="nucleotide sequence ID" value="NZ_JALIDZ010000010.1"/>
</dbReference>
<reference evidence="2 3" key="1">
    <citation type="submission" date="2022-04" db="EMBL/GenBank/DDBJ databases">
        <authorList>
            <person name="Ye Y.-Q."/>
            <person name="Du Z.-J."/>
        </authorList>
    </citation>
    <scope>NUCLEOTIDE SEQUENCE [LARGE SCALE GENOMIC DNA]</scope>
    <source>
        <strain evidence="2 3">A6E488</strain>
    </source>
</reference>
<evidence type="ECO:0000313" key="2">
    <source>
        <dbReference type="EMBL" id="MCT8974121.1"/>
    </source>
</evidence>
<protein>
    <submittedName>
        <fullName evidence="2">Transmembrane 220 family protein</fullName>
    </submittedName>
</protein>
<feature type="transmembrane region" description="Helical" evidence="1">
    <location>
        <begin position="27"/>
        <end position="44"/>
    </location>
</feature>
<keyword evidence="3" id="KW-1185">Reference proteome</keyword>
<keyword evidence="1" id="KW-1133">Transmembrane helix</keyword>
<dbReference type="Proteomes" id="UP001320898">
    <property type="component" value="Unassembled WGS sequence"/>
</dbReference>
<feature type="transmembrane region" description="Helical" evidence="1">
    <location>
        <begin position="56"/>
        <end position="74"/>
    </location>
</feature>
<evidence type="ECO:0000313" key="3">
    <source>
        <dbReference type="Proteomes" id="UP001320898"/>
    </source>
</evidence>
<name>A0AAW5R1F5_9HYPH</name>
<dbReference type="InterPro" id="IPR029377">
    <property type="entry name" value="TMEM220"/>
</dbReference>
<proteinExistence type="predicted"/>
<gene>
    <name evidence="2" type="ORF">MUB46_19830</name>
</gene>
<sequence length="116" mass="12793">MRIVYGIICTLMLLFVGVQYNDPDGSLWMLIYGVPAILAGLAAWRPAIVHQGIGRAALLVCVALAVAGTLYYWPAMPGFWNMKVWWVEETAREGLGVMIMTTGLIILALPMLLRRG</sequence>
<feature type="transmembrane region" description="Helical" evidence="1">
    <location>
        <begin position="94"/>
        <end position="113"/>
    </location>
</feature>
<dbReference type="AlphaFoldDB" id="A0AAW5R1F5"/>
<dbReference type="Pfam" id="PF15071">
    <property type="entry name" value="TMEM220"/>
    <property type="match status" value="1"/>
</dbReference>
<evidence type="ECO:0000256" key="1">
    <source>
        <dbReference type="SAM" id="Phobius"/>
    </source>
</evidence>
<keyword evidence="1 2" id="KW-0812">Transmembrane</keyword>
<dbReference type="EMBL" id="JALIDZ010000010">
    <property type="protein sequence ID" value="MCT8974121.1"/>
    <property type="molecule type" value="Genomic_DNA"/>
</dbReference>
<comment type="caution">
    <text evidence="2">The sequence shown here is derived from an EMBL/GenBank/DDBJ whole genome shotgun (WGS) entry which is preliminary data.</text>
</comment>
<organism evidence="2 3">
    <name type="scientific">Microbaculum marinisediminis</name>
    <dbReference type="NCBI Taxonomy" id="2931392"/>
    <lineage>
        <taxon>Bacteria</taxon>
        <taxon>Pseudomonadati</taxon>
        <taxon>Pseudomonadota</taxon>
        <taxon>Alphaproteobacteria</taxon>
        <taxon>Hyphomicrobiales</taxon>
        <taxon>Tepidamorphaceae</taxon>
        <taxon>Microbaculum</taxon>
    </lineage>
</organism>